<protein>
    <recommendedName>
        <fullName evidence="15">Ionotropic glutamate receptor C-terminal domain-containing protein</fullName>
    </recommendedName>
</protein>
<proteinExistence type="inferred from homology"/>
<reference evidence="16" key="1">
    <citation type="submission" date="2021-08" db="EMBL/GenBank/DDBJ databases">
        <title>WGS assembly of Ceratopteris richardii.</title>
        <authorList>
            <person name="Marchant D.B."/>
            <person name="Chen G."/>
            <person name="Jenkins J."/>
            <person name="Shu S."/>
            <person name="Leebens-Mack J."/>
            <person name="Grimwood J."/>
            <person name="Schmutz J."/>
            <person name="Soltis P."/>
            <person name="Soltis D."/>
            <person name="Chen Z.-H."/>
        </authorList>
    </citation>
    <scope>NUCLEOTIDE SEQUENCE</scope>
    <source>
        <strain evidence="16">Whitten #5841</strain>
        <tissue evidence="16">Leaf</tissue>
    </source>
</reference>
<feature type="region of interest" description="Disordered" evidence="13">
    <location>
        <begin position="1071"/>
        <end position="1136"/>
    </location>
</feature>
<feature type="region of interest" description="Disordered" evidence="13">
    <location>
        <begin position="1222"/>
        <end position="1246"/>
    </location>
</feature>
<dbReference type="InterPro" id="IPR001320">
    <property type="entry name" value="Iontro_rcpt_C"/>
</dbReference>
<feature type="compositionally biased region" description="Polar residues" evidence="13">
    <location>
        <begin position="975"/>
        <end position="989"/>
    </location>
</feature>
<evidence type="ECO:0000256" key="5">
    <source>
        <dbReference type="ARBA" id="ARBA00022729"/>
    </source>
</evidence>
<dbReference type="Gene3D" id="3.40.50.2300">
    <property type="match status" value="2"/>
</dbReference>
<dbReference type="FunFam" id="3.40.190.10:FF:000175">
    <property type="entry name" value="Glutamate receptor"/>
    <property type="match status" value="1"/>
</dbReference>
<dbReference type="PANTHER" id="PTHR18966">
    <property type="entry name" value="IONOTROPIC GLUTAMATE RECEPTOR"/>
    <property type="match status" value="1"/>
</dbReference>
<evidence type="ECO:0000256" key="13">
    <source>
        <dbReference type="SAM" id="MobiDB-lite"/>
    </source>
</evidence>
<dbReference type="Pfam" id="PF10613">
    <property type="entry name" value="Lig_chan-Glu_bd"/>
    <property type="match status" value="1"/>
</dbReference>
<comment type="similarity">
    <text evidence="2">Belongs to the glutamate-gated ion channel (TC 1.A.10.1) family.</text>
</comment>
<feature type="region of interest" description="Disordered" evidence="13">
    <location>
        <begin position="966"/>
        <end position="994"/>
    </location>
</feature>
<evidence type="ECO:0000256" key="2">
    <source>
        <dbReference type="ARBA" id="ARBA00008685"/>
    </source>
</evidence>
<accession>A0A8T2SUX6</accession>
<keyword evidence="8 14" id="KW-0472">Membrane</keyword>
<dbReference type="GO" id="GO:0016020">
    <property type="term" value="C:membrane"/>
    <property type="evidence" value="ECO:0007669"/>
    <property type="project" value="UniProtKB-SubCell"/>
</dbReference>
<sequence>MCLSFAGVRLHKPCTLLAAMTLRPCSYVAAAPLPASLPSRFFYSSPPFLAFNCAVFCFLLSCCAAASVPIGALLHTDSLVGSRCLTAIELALQNINEDSLILNGTRLELISANSNCSAFIGASSALYLLQSSVVAIVGPESSEVAHFVSHMAAHTEIPLVSFAASDPALSEYQFPYFTRLVPSDSIQMAAITSLVHYYGWRSVVVIYSDDDYGKDGIEILSDMLHSVSTDIVFKAGLDLAVDNYTIGSILAQLALMESRVFIVHMQAQMARILFATANYLKMMTAGYVWITTDAVLNYLDSSVYDVEFLKATQGVIGTRMYVPTESSQLLAYLKQRNQVTGRTDIQFHPYELLAHDSVYMIAYAIDNFIKQGHSFEFVPPSLPHNMSANSSDLVRLKVLKEGSVLLRLIQKTNFTGITGLVQLSKKGDRKSIPFEILNVVGSDIRVVGYWIDGIGCTITPPSQANGQSTIINTAAGEKLQHVVWPGGSMQVPRGWVVPKSGKPLIIGVPHKTGYKEFITATRDTRNVTTFHGLCINVFESAVSYLPYSVTYTFVSVGNGSASPNYSELISKIESKEFDAVVGDVTITTARSKLVDFTQPYIESGLVVLVPVKGDSKSYAWAFMRPFTPAMWCITCAFFLLTGLVTWILEHKKNKHFRGRPKKQIVTTLWFIFSTLFFSQRENVKSTLGRAVLVIWLFVVLIITSSYTASLTSILTVEQLKPTVQGIAGLVASDLPIGYQGGSFVEDYLLQLNVPKERLIPLNSLESYAKALQKGPSNGGVGAIVDELPYVQLFLSSQCDYTIAGQDFTKGGWGFAFPKGSQLAIDMSTAILELAENGELQQIHDLWLTRQECSSKVQVESNELNIRSFWGLFLITGVTSIFCVTCYLIRMVWRYKKVRASEFPQIQPPQIQPPHQPENRQLVSRFRRGASFLRSLASFIEEAEVNGEGRVSKSSYGTVRSSRERSFADSGLLSMSERSMGSSTRNSTTSTDEKRVGELRELLKELNSPVNVPNSRVTEKGSDSSQVEDQIHCYGSRKGKYPVMAKKLHAFRSFIFKPRRNKNRDRENLAVPSRSYESEGGPIIHGTSVSSDANGSARPANRRSISFKSILSRSGSGKAMEETASRQNASEFIERPPSPGAGMVIEEATSSQNASEYTQRPRLDDGYHEVIVSMEENIGPRVLGVETLTAHLRKESCVDDDDSLQSECIPQAAVGQQMSENIGNKCKSTTTSEKVEDSSIISERNCS</sequence>
<dbReference type="SUPFAM" id="SSF53822">
    <property type="entry name" value="Periplasmic binding protein-like I"/>
    <property type="match status" value="1"/>
</dbReference>
<evidence type="ECO:0000256" key="7">
    <source>
        <dbReference type="ARBA" id="ARBA00023065"/>
    </source>
</evidence>
<keyword evidence="9" id="KW-0675">Receptor</keyword>
<dbReference type="InterPro" id="IPR019594">
    <property type="entry name" value="Glu/Gly-bd"/>
</dbReference>
<dbReference type="OMA" id="FTAPFMT"/>
<dbReference type="GO" id="GO:0007165">
    <property type="term" value="P:signal transduction"/>
    <property type="evidence" value="ECO:0007669"/>
    <property type="project" value="UniProtKB-ARBA"/>
</dbReference>
<evidence type="ECO:0000256" key="14">
    <source>
        <dbReference type="SAM" id="Phobius"/>
    </source>
</evidence>
<feature type="transmembrane region" description="Helical" evidence="14">
    <location>
        <begin position="660"/>
        <end position="678"/>
    </location>
</feature>
<dbReference type="CDD" id="cd13686">
    <property type="entry name" value="GluR_Plant"/>
    <property type="match status" value="1"/>
</dbReference>
<evidence type="ECO:0000256" key="9">
    <source>
        <dbReference type="ARBA" id="ARBA00023170"/>
    </source>
</evidence>
<dbReference type="Gene3D" id="3.40.190.10">
    <property type="entry name" value="Periplasmic binding protein-like II"/>
    <property type="match status" value="3"/>
</dbReference>
<dbReference type="FunFam" id="3.40.190.10:FF:000054">
    <property type="entry name" value="Glutamate receptor"/>
    <property type="match status" value="1"/>
</dbReference>
<evidence type="ECO:0000256" key="11">
    <source>
        <dbReference type="ARBA" id="ARBA00023286"/>
    </source>
</evidence>
<dbReference type="FunFam" id="3.40.50.2300:FF:000081">
    <property type="entry name" value="Glutamate receptor"/>
    <property type="match status" value="1"/>
</dbReference>
<evidence type="ECO:0000259" key="15">
    <source>
        <dbReference type="SMART" id="SM00079"/>
    </source>
</evidence>
<keyword evidence="7" id="KW-0406">Ion transport</keyword>
<feature type="domain" description="Ionotropic glutamate receptor C-terminal" evidence="15">
    <location>
        <begin position="503"/>
        <end position="849"/>
    </location>
</feature>
<gene>
    <name evidence="16" type="ORF">KP509_18G064700</name>
</gene>
<dbReference type="Pfam" id="PF01094">
    <property type="entry name" value="ANF_receptor"/>
    <property type="match status" value="1"/>
</dbReference>
<keyword evidence="17" id="KW-1185">Reference proteome</keyword>
<dbReference type="InterPro" id="IPR001828">
    <property type="entry name" value="ANF_lig-bd_rcpt"/>
</dbReference>
<feature type="transmembrane region" description="Helical" evidence="14">
    <location>
        <begin position="626"/>
        <end position="648"/>
    </location>
</feature>
<keyword evidence="3" id="KW-0813">Transport</keyword>
<dbReference type="Proteomes" id="UP000825935">
    <property type="component" value="Chromosome 18"/>
</dbReference>
<feature type="transmembrane region" description="Helical" evidence="14">
    <location>
        <begin position="868"/>
        <end position="888"/>
    </location>
</feature>
<keyword evidence="11" id="KW-1071">Ligand-gated ion channel</keyword>
<keyword evidence="4 14" id="KW-0812">Transmembrane</keyword>
<dbReference type="GO" id="GO:0009611">
    <property type="term" value="P:response to wounding"/>
    <property type="evidence" value="ECO:0007669"/>
    <property type="project" value="UniProtKB-ARBA"/>
</dbReference>
<keyword evidence="6 14" id="KW-1133">Transmembrane helix</keyword>
<comment type="subcellular location">
    <subcellularLocation>
        <location evidence="1">Membrane</location>
        <topology evidence="1">Multi-pass membrane protein</topology>
    </subcellularLocation>
</comment>
<evidence type="ECO:0000256" key="8">
    <source>
        <dbReference type="ARBA" id="ARBA00023136"/>
    </source>
</evidence>
<organism evidence="16 17">
    <name type="scientific">Ceratopteris richardii</name>
    <name type="common">Triangle waterfern</name>
    <dbReference type="NCBI Taxonomy" id="49495"/>
    <lineage>
        <taxon>Eukaryota</taxon>
        <taxon>Viridiplantae</taxon>
        <taxon>Streptophyta</taxon>
        <taxon>Embryophyta</taxon>
        <taxon>Tracheophyta</taxon>
        <taxon>Polypodiopsida</taxon>
        <taxon>Polypodiidae</taxon>
        <taxon>Polypodiales</taxon>
        <taxon>Pteridineae</taxon>
        <taxon>Pteridaceae</taxon>
        <taxon>Parkerioideae</taxon>
        <taxon>Ceratopteris</taxon>
    </lineage>
</organism>
<evidence type="ECO:0000313" key="17">
    <source>
        <dbReference type="Proteomes" id="UP000825935"/>
    </source>
</evidence>
<keyword evidence="12" id="KW-0407">Ion channel</keyword>
<dbReference type="EMBL" id="CM035423">
    <property type="protein sequence ID" value="KAH7366133.1"/>
    <property type="molecule type" value="Genomic_DNA"/>
</dbReference>
<dbReference type="InterPro" id="IPR015683">
    <property type="entry name" value="Ionotropic_Glu_rcpt"/>
</dbReference>
<evidence type="ECO:0000256" key="10">
    <source>
        <dbReference type="ARBA" id="ARBA00023180"/>
    </source>
</evidence>
<evidence type="ECO:0000256" key="6">
    <source>
        <dbReference type="ARBA" id="ARBA00022989"/>
    </source>
</evidence>
<evidence type="ECO:0000256" key="3">
    <source>
        <dbReference type="ARBA" id="ARBA00022448"/>
    </source>
</evidence>
<dbReference type="GO" id="GO:1901701">
    <property type="term" value="P:cellular response to oxygen-containing compound"/>
    <property type="evidence" value="ECO:0007669"/>
    <property type="project" value="UniProtKB-ARBA"/>
</dbReference>
<dbReference type="Pfam" id="PF00060">
    <property type="entry name" value="Lig_chan"/>
    <property type="match status" value="1"/>
</dbReference>
<dbReference type="SUPFAM" id="SSF53850">
    <property type="entry name" value="Periplasmic binding protein-like II"/>
    <property type="match status" value="1"/>
</dbReference>
<evidence type="ECO:0000256" key="1">
    <source>
        <dbReference type="ARBA" id="ARBA00004141"/>
    </source>
</evidence>
<feature type="compositionally biased region" description="Polar residues" evidence="13">
    <location>
        <begin position="1222"/>
        <end position="1231"/>
    </location>
</feature>
<feature type="transmembrane region" description="Helical" evidence="14">
    <location>
        <begin position="690"/>
        <end position="714"/>
    </location>
</feature>
<evidence type="ECO:0000256" key="4">
    <source>
        <dbReference type="ARBA" id="ARBA00022692"/>
    </source>
</evidence>
<dbReference type="InterPro" id="IPR028082">
    <property type="entry name" value="Peripla_BP_I"/>
</dbReference>
<keyword evidence="10" id="KW-0325">Glycoprotein</keyword>
<dbReference type="FunFam" id="1.10.287.70:FF:000037">
    <property type="entry name" value="Glutamate receptor"/>
    <property type="match status" value="1"/>
</dbReference>
<dbReference type="SMART" id="SM00079">
    <property type="entry name" value="PBPe"/>
    <property type="match status" value="1"/>
</dbReference>
<comment type="caution">
    <text evidence="16">The sequence shown here is derived from an EMBL/GenBank/DDBJ whole genome shotgun (WGS) entry which is preliminary data.</text>
</comment>
<feature type="compositionally biased region" description="Polar residues" evidence="13">
    <location>
        <begin position="1102"/>
        <end position="1114"/>
    </location>
</feature>
<dbReference type="GO" id="GO:0015276">
    <property type="term" value="F:ligand-gated monoatomic ion channel activity"/>
    <property type="evidence" value="ECO:0007669"/>
    <property type="project" value="InterPro"/>
</dbReference>
<dbReference type="OrthoDB" id="5984008at2759"/>
<evidence type="ECO:0000313" key="16">
    <source>
        <dbReference type="EMBL" id="KAH7366133.1"/>
    </source>
</evidence>
<dbReference type="Gene3D" id="1.10.287.70">
    <property type="match status" value="1"/>
</dbReference>
<dbReference type="AlphaFoldDB" id="A0A8T2SUX6"/>
<evidence type="ECO:0000256" key="12">
    <source>
        <dbReference type="ARBA" id="ARBA00023303"/>
    </source>
</evidence>
<name>A0A8T2SUX6_CERRI</name>
<keyword evidence="5" id="KW-0732">Signal</keyword>